<organism evidence="3 4">
    <name type="scientific">Cutaneotrichosporon cavernicola</name>
    <dbReference type="NCBI Taxonomy" id="279322"/>
    <lineage>
        <taxon>Eukaryota</taxon>
        <taxon>Fungi</taxon>
        <taxon>Dikarya</taxon>
        <taxon>Basidiomycota</taxon>
        <taxon>Agaricomycotina</taxon>
        <taxon>Tremellomycetes</taxon>
        <taxon>Trichosporonales</taxon>
        <taxon>Trichosporonaceae</taxon>
        <taxon>Cutaneotrichosporon</taxon>
    </lineage>
</organism>
<dbReference type="InterPro" id="IPR029058">
    <property type="entry name" value="AB_hydrolase_fold"/>
</dbReference>
<name>A0AA48L5Y3_9TREE</name>
<evidence type="ECO:0000313" key="3">
    <source>
        <dbReference type="EMBL" id="BEI92518.1"/>
    </source>
</evidence>
<evidence type="ECO:0000259" key="2">
    <source>
        <dbReference type="Pfam" id="PF07859"/>
    </source>
</evidence>
<dbReference type="Gene3D" id="3.40.50.1820">
    <property type="entry name" value="alpha/beta hydrolase"/>
    <property type="match status" value="1"/>
</dbReference>
<evidence type="ECO:0000256" key="1">
    <source>
        <dbReference type="ARBA" id="ARBA00022801"/>
    </source>
</evidence>
<dbReference type="RefSeq" id="XP_060457783.1">
    <property type="nucleotide sequence ID" value="XM_060601273.1"/>
</dbReference>
<evidence type="ECO:0000313" key="4">
    <source>
        <dbReference type="Proteomes" id="UP001233271"/>
    </source>
</evidence>
<dbReference type="PANTHER" id="PTHR48081">
    <property type="entry name" value="AB HYDROLASE SUPERFAMILY PROTEIN C4A8.06C"/>
    <property type="match status" value="1"/>
</dbReference>
<keyword evidence="1" id="KW-0378">Hydrolase</keyword>
<dbReference type="Proteomes" id="UP001233271">
    <property type="component" value="Chromosome 5"/>
</dbReference>
<feature type="domain" description="Alpha/beta hydrolase fold-3" evidence="2">
    <location>
        <begin position="151"/>
        <end position="366"/>
    </location>
</feature>
<dbReference type="GO" id="GO:0016787">
    <property type="term" value="F:hydrolase activity"/>
    <property type="evidence" value="ECO:0007669"/>
    <property type="project" value="UniProtKB-KW"/>
</dbReference>
<dbReference type="KEGG" id="ccac:CcaHIS019_0501460"/>
<keyword evidence="4" id="KW-1185">Reference proteome</keyword>
<dbReference type="InterPro" id="IPR013094">
    <property type="entry name" value="AB_hydrolase_3"/>
</dbReference>
<proteinExistence type="predicted"/>
<dbReference type="PANTHER" id="PTHR48081:SF5">
    <property type="entry name" value="ALPHA_BETA HYDROLASE FOLD-3 DOMAIN-CONTAINING PROTEIN"/>
    <property type="match status" value="1"/>
</dbReference>
<gene>
    <name evidence="3" type="ORF">CcaverHIS019_0501460</name>
</gene>
<sequence>MVSLPWASAREPPGLIRRLVQLVTLPPILLGVLISFPVNAVDYLFHRPPYAFKRHIILGALRFFQNASSALRFVMPYDGEADVIPKAAAKRNKTEYGVRQVPPIPDELRLPSTRLTPGMEAVKTEQVPLFVVAPKDTESWKQAAPGEMCLFYVVGGGYQVGHPLRFPLTTEYVAHTGLRLFSPNYRKCLDDASGFPAPLLDMLAGLQYVIDELGFEPKNIILVGESAGAHGVLMLARYMDDLIQMGLTRWGLPGAVFASAPWTNMLCNFDTIDSNYSKDWLAPIRRVIAPAFNRHCAGHLTHPLISPALAPADDKHFTRLQDAGVRMHIDCGTDEVLYDDGVRLVKTMRAQGLEVQFRIVPHGVHCEFAFATLMPGVYKGAGFSWPLLLGDLDEMITQLRAR</sequence>
<dbReference type="AlphaFoldDB" id="A0AA48L5Y3"/>
<dbReference type="SUPFAM" id="SSF53474">
    <property type="entry name" value="alpha/beta-Hydrolases"/>
    <property type="match status" value="1"/>
</dbReference>
<reference evidence="3" key="1">
    <citation type="journal article" date="2023" name="BMC Genomics">
        <title>Chromosome-level genome assemblies of Cutaneotrichosporon spp. (Trichosporonales, Basidiomycota) reveal imbalanced evolution between nucleotide sequences and chromosome synteny.</title>
        <authorList>
            <person name="Kobayashi Y."/>
            <person name="Kayamori A."/>
            <person name="Aoki K."/>
            <person name="Shiwa Y."/>
            <person name="Matsutani M."/>
            <person name="Fujita N."/>
            <person name="Sugita T."/>
            <person name="Iwasaki W."/>
            <person name="Tanaka N."/>
            <person name="Takashima M."/>
        </authorList>
    </citation>
    <scope>NUCLEOTIDE SEQUENCE</scope>
    <source>
        <strain evidence="3">HIS019</strain>
    </source>
</reference>
<dbReference type="GeneID" id="85496388"/>
<dbReference type="EMBL" id="AP028216">
    <property type="protein sequence ID" value="BEI92518.1"/>
    <property type="molecule type" value="Genomic_DNA"/>
</dbReference>
<protein>
    <recommendedName>
        <fullName evidence="2">Alpha/beta hydrolase fold-3 domain-containing protein</fullName>
    </recommendedName>
</protein>
<dbReference type="Pfam" id="PF07859">
    <property type="entry name" value="Abhydrolase_3"/>
    <property type="match status" value="1"/>
</dbReference>
<dbReference type="InterPro" id="IPR050300">
    <property type="entry name" value="GDXG_lipolytic_enzyme"/>
</dbReference>
<accession>A0AA48L5Y3</accession>